<evidence type="ECO:0000313" key="2">
    <source>
        <dbReference type="Proteomes" id="UP001216674"/>
    </source>
</evidence>
<evidence type="ECO:0000313" key="1">
    <source>
        <dbReference type="EMBL" id="MDF3835911.1"/>
    </source>
</evidence>
<comment type="caution">
    <text evidence="1">The sequence shown here is derived from an EMBL/GenBank/DDBJ whole genome shotgun (WGS) entry which is preliminary data.</text>
</comment>
<sequence length="169" mass="18960">MATIPTSVASTTTSFQPAYQRVQQQGDFDCAFACIAMITGKTLDEIRQLAIDKFDHPAHGPYWITEHLITALLAHHRWVATVYKEATSTADLPDLAIAMVDYDPDTEIGRHTLFHRAKASHDPKIVIEYMVDPAGWIEQSMHIRTDFDACHPSWFIGVHPMSKPAKDGK</sequence>
<gene>
    <name evidence="1" type="ORF">P3W85_23600</name>
</gene>
<name>A0ABT6ATF3_9BURK</name>
<accession>A0ABT6ATF3</accession>
<organism evidence="1 2">
    <name type="scientific">Cupriavidus basilensis</name>
    <dbReference type="NCBI Taxonomy" id="68895"/>
    <lineage>
        <taxon>Bacteria</taxon>
        <taxon>Pseudomonadati</taxon>
        <taxon>Pseudomonadota</taxon>
        <taxon>Betaproteobacteria</taxon>
        <taxon>Burkholderiales</taxon>
        <taxon>Burkholderiaceae</taxon>
        <taxon>Cupriavidus</taxon>
    </lineage>
</organism>
<dbReference type="EMBL" id="JARJLM010000393">
    <property type="protein sequence ID" value="MDF3835911.1"/>
    <property type="molecule type" value="Genomic_DNA"/>
</dbReference>
<protein>
    <recommendedName>
        <fullName evidence="3">Peptidase C39 domain-containing protein</fullName>
    </recommendedName>
</protein>
<proteinExistence type="predicted"/>
<dbReference type="RefSeq" id="WP_276266564.1">
    <property type="nucleotide sequence ID" value="NZ_JARJLM010000393.1"/>
</dbReference>
<keyword evidence="2" id="KW-1185">Reference proteome</keyword>
<reference evidence="1 2" key="1">
    <citation type="submission" date="2023-03" db="EMBL/GenBank/DDBJ databases">
        <title>Draft assemblies of triclosan tolerant bacteria isolated from returned activated sludge.</title>
        <authorList>
            <person name="Van Hamelsveld S."/>
        </authorList>
    </citation>
    <scope>NUCLEOTIDE SEQUENCE [LARGE SCALE GENOMIC DNA]</scope>
    <source>
        <strain evidence="1 2">GW210010_S58</strain>
    </source>
</reference>
<evidence type="ECO:0008006" key="3">
    <source>
        <dbReference type="Google" id="ProtNLM"/>
    </source>
</evidence>
<dbReference type="Proteomes" id="UP001216674">
    <property type="component" value="Unassembled WGS sequence"/>
</dbReference>